<keyword evidence="2" id="KW-1185">Reference proteome</keyword>
<gene>
    <name evidence="1" type="ordered locus">PFREUD_13700</name>
</gene>
<dbReference type="EMBL" id="FN806773">
    <property type="protein sequence ID" value="CBL56887.1"/>
    <property type="molecule type" value="Genomic_DNA"/>
</dbReference>
<evidence type="ECO:0000313" key="2">
    <source>
        <dbReference type="Proteomes" id="UP000000936"/>
    </source>
</evidence>
<dbReference type="Proteomes" id="UP000000936">
    <property type="component" value="Chromosome"/>
</dbReference>
<reference evidence="1 2" key="1">
    <citation type="journal article" date="2010" name="PLoS ONE">
        <title>The complete genome of Propionibacterium freudenreichii CIRM-BIA1, a hardy actinobacterium with food and probiotic applications.</title>
        <authorList>
            <person name="Falentin H."/>
            <person name="Deutsch S.M."/>
            <person name="Jan G."/>
            <person name="Loux V."/>
            <person name="Thierry A."/>
            <person name="Parayre S."/>
            <person name="Maillard M.B."/>
            <person name="Dherbecourt J."/>
            <person name="Cousin F.J."/>
            <person name="Jardin J."/>
            <person name="Siguier P."/>
            <person name="Couloux A."/>
            <person name="Barbe V."/>
            <person name="Vacherie B."/>
            <person name="Wincker P."/>
            <person name="Gibrat J.F."/>
            <person name="Gaillardin C."/>
            <person name="Lortal S."/>
        </authorList>
    </citation>
    <scope>NUCLEOTIDE SEQUENCE [LARGE SCALE GENOMIC DNA]</scope>
    <source>
        <strain evidence="2">ATCC 9614 / DSM 4902 / CIP 103027 / NCIMB 8099 / CIRM-BIA1</strain>
    </source>
</reference>
<accession>D7GEC6</accession>
<name>D7GEC6_PROFC</name>
<dbReference type="KEGG" id="pfr:PFREUD_13700"/>
<sequence>MSAETFLGPTGWATA</sequence>
<dbReference type="HOGENOM" id="CLU_3434060_0_0_11"/>
<organism evidence="1 2">
    <name type="scientific">Propionibacterium freudenreichii subsp. shermanii (strain ATCC 9614 / DSM 4902 / CIP 103027 / NCIMB 8099 / CIRM-BIA1)</name>
    <dbReference type="NCBI Taxonomy" id="754252"/>
    <lineage>
        <taxon>Bacteria</taxon>
        <taxon>Bacillati</taxon>
        <taxon>Actinomycetota</taxon>
        <taxon>Actinomycetes</taxon>
        <taxon>Propionibacteriales</taxon>
        <taxon>Propionibacteriaceae</taxon>
        <taxon>Propionibacterium</taxon>
    </lineage>
</organism>
<evidence type="ECO:0000313" key="1">
    <source>
        <dbReference type="EMBL" id="CBL56887.1"/>
    </source>
</evidence>
<protein>
    <submittedName>
        <fullName evidence="1">Uncharacterized protein</fullName>
    </submittedName>
</protein>
<proteinExistence type="predicted"/>